<dbReference type="GO" id="GO:0033314">
    <property type="term" value="P:mitotic DNA replication checkpoint signaling"/>
    <property type="evidence" value="ECO:0007669"/>
    <property type="project" value="TreeGrafter"/>
</dbReference>
<dbReference type="GO" id="GO:0044773">
    <property type="term" value="P:mitotic DNA damage checkpoint signaling"/>
    <property type="evidence" value="ECO:0007669"/>
    <property type="project" value="TreeGrafter"/>
</dbReference>
<evidence type="ECO:0000256" key="2">
    <source>
        <dbReference type="ARBA" id="ARBA00022723"/>
    </source>
</evidence>
<dbReference type="GO" id="GO:0003676">
    <property type="term" value="F:nucleic acid binding"/>
    <property type="evidence" value="ECO:0007669"/>
    <property type="project" value="InterPro"/>
</dbReference>
<protein>
    <submittedName>
        <fullName evidence="7">Uncharacterized protein</fullName>
    </submittedName>
</protein>
<keyword evidence="5" id="KW-0539">Nucleus</keyword>
<dbReference type="PANTHER" id="PTHR13278">
    <property type="entry name" value="ZINC FINGER PROTEIN 830"/>
    <property type="match status" value="1"/>
</dbReference>
<evidence type="ECO:0000256" key="4">
    <source>
        <dbReference type="ARBA" id="ARBA00022833"/>
    </source>
</evidence>
<evidence type="ECO:0000256" key="6">
    <source>
        <dbReference type="SAM" id="MobiDB-lite"/>
    </source>
</evidence>
<organism evidence="7 8">
    <name type="scientific">Chlamydomonas incerta</name>
    <dbReference type="NCBI Taxonomy" id="51695"/>
    <lineage>
        <taxon>Eukaryota</taxon>
        <taxon>Viridiplantae</taxon>
        <taxon>Chlorophyta</taxon>
        <taxon>core chlorophytes</taxon>
        <taxon>Chlorophyceae</taxon>
        <taxon>CS clade</taxon>
        <taxon>Chlamydomonadales</taxon>
        <taxon>Chlamydomonadaceae</taxon>
        <taxon>Chlamydomonas</taxon>
    </lineage>
</organism>
<name>A0A835SP40_CHLIN</name>
<dbReference type="GO" id="GO:0005681">
    <property type="term" value="C:spliceosomal complex"/>
    <property type="evidence" value="ECO:0007669"/>
    <property type="project" value="InterPro"/>
</dbReference>
<keyword evidence="2" id="KW-0479">Metal-binding</keyword>
<reference evidence="7" key="1">
    <citation type="journal article" date="2020" name="bioRxiv">
        <title>Comparative genomics of Chlamydomonas.</title>
        <authorList>
            <person name="Craig R.J."/>
            <person name="Hasan A.R."/>
            <person name="Ness R.W."/>
            <person name="Keightley P.D."/>
        </authorList>
    </citation>
    <scope>NUCLEOTIDE SEQUENCE</scope>
    <source>
        <strain evidence="7">SAG 7.73</strain>
    </source>
</reference>
<evidence type="ECO:0000313" key="8">
    <source>
        <dbReference type="Proteomes" id="UP000650467"/>
    </source>
</evidence>
<proteinExistence type="predicted"/>
<dbReference type="EMBL" id="JAEHOC010000027">
    <property type="protein sequence ID" value="KAG2430584.1"/>
    <property type="molecule type" value="Genomic_DNA"/>
</dbReference>
<dbReference type="Proteomes" id="UP000650467">
    <property type="component" value="Unassembled WGS sequence"/>
</dbReference>
<keyword evidence="8" id="KW-1185">Reference proteome</keyword>
<dbReference type="OrthoDB" id="77607at2759"/>
<sequence length="215" mass="22004">MAQGTGAAAAAPGAGPSAALPAGFFTDKAADAKARGVKLPTAEDKEAEFRAFTALIDDELKNQAVEQAEEAEVEAEEKADREAFLLRRQAERLELLRQRKAVLAVAGAAAAGAAPELPEDEELREAPPPAFGVDEEEEGGAAEGAEGAEGAEAAGTKRRRGLPVLVGKKRRVMDALAATLAASDEEGGSSSDGEGSDEEGAGVGVGGLNWRAKRV</sequence>
<gene>
    <name evidence="7" type="ORF">HXX76_010102</name>
</gene>
<dbReference type="PANTHER" id="PTHR13278:SF0">
    <property type="entry name" value="ZINC FINGER PROTEIN 830"/>
    <property type="match status" value="1"/>
</dbReference>
<comment type="subcellular location">
    <subcellularLocation>
        <location evidence="1">Nucleus</location>
    </subcellularLocation>
</comment>
<comment type="caution">
    <text evidence="7">The sequence shown here is derived from an EMBL/GenBank/DDBJ whole genome shotgun (WGS) entry which is preliminary data.</text>
</comment>
<feature type="compositionally biased region" description="Low complexity" evidence="6">
    <location>
        <begin position="143"/>
        <end position="154"/>
    </location>
</feature>
<evidence type="ECO:0000256" key="5">
    <source>
        <dbReference type="ARBA" id="ARBA00023242"/>
    </source>
</evidence>
<feature type="region of interest" description="Disordered" evidence="6">
    <location>
        <begin position="107"/>
        <end position="160"/>
    </location>
</feature>
<evidence type="ECO:0000313" key="7">
    <source>
        <dbReference type="EMBL" id="KAG2430584.1"/>
    </source>
</evidence>
<dbReference type="GO" id="GO:0033260">
    <property type="term" value="P:nuclear DNA replication"/>
    <property type="evidence" value="ECO:0007669"/>
    <property type="project" value="TreeGrafter"/>
</dbReference>
<feature type="region of interest" description="Disordered" evidence="6">
    <location>
        <begin position="1"/>
        <end position="22"/>
    </location>
</feature>
<evidence type="ECO:0000256" key="1">
    <source>
        <dbReference type="ARBA" id="ARBA00004123"/>
    </source>
</evidence>
<feature type="region of interest" description="Disordered" evidence="6">
    <location>
        <begin position="177"/>
        <end position="215"/>
    </location>
</feature>
<dbReference type="GO" id="GO:0008270">
    <property type="term" value="F:zinc ion binding"/>
    <property type="evidence" value="ECO:0007669"/>
    <property type="project" value="UniProtKB-KW"/>
</dbReference>
<feature type="compositionally biased region" description="Low complexity" evidence="6">
    <location>
        <begin position="107"/>
        <end position="116"/>
    </location>
</feature>
<evidence type="ECO:0000256" key="3">
    <source>
        <dbReference type="ARBA" id="ARBA00022771"/>
    </source>
</evidence>
<dbReference type="InterPro" id="IPR040050">
    <property type="entry name" value="ZNF830-like"/>
</dbReference>
<keyword evidence="4" id="KW-0862">Zinc</keyword>
<keyword evidence="3" id="KW-0863">Zinc-finger</keyword>
<dbReference type="AlphaFoldDB" id="A0A835SP40"/>
<accession>A0A835SP40</accession>